<feature type="compositionally biased region" description="Pro residues" evidence="3">
    <location>
        <begin position="214"/>
        <end position="224"/>
    </location>
</feature>
<gene>
    <name evidence="6" type="ORF">PCON_06026</name>
</gene>
<evidence type="ECO:0000256" key="2">
    <source>
        <dbReference type="ARBA" id="ARBA00022840"/>
    </source>
</evidence>
<proteinExistence type="predicted"/>
<dbReference type="Gene3D" id="1.10.8.60">
    <property type="match status" value="1"/>
</dbReference>
<reference evidence="6 7" key="1">
    <citation type="journal article" date="2013" name="PLoS Genet.">
        <title>The genome and development-dependent transcriptomes of Pyronema confluens: a window into fungal evolution.</title>
        <authorList>
            <person name="Traeger S."/>
            <person name="Altegoer F."/>
            <person name="Freitag M."/>
            <person name="Gabaldon T."/>
            <person name="Kempken F."/>
            <person name="Kumar A."/>
            <person name="Marcet-Houben M."/>
            <person name="Poggeler S."/>
            <person name="Stajich J.E."/>
            <person name="Nowrousian M."/>
        </authorList>
    </citation>
    <scope>NUCLEOTIDE SEQUENCE [LARGE SCALE GENOMIC DNA]</scope>
    <source>
        <strain evidence="7">CBS 100304</strain>
        <tissue evidence="6">Vegetative mycelium</tissue>
    </source>
</reference>
<dbReference type="OrthoDB" id="1721884at2759"/>
<dbReference type="GO" id="GO:0005524">
    <property type="term" value="F:ATP binding"/>
    <property type="evidence" value="ECO:0007669"/>
    <property type="project" value="UniProtKB-KW"/>
</dbReference>
<dbReference type="InterPro" id="IPR003593">
    <property type="entry name" value="AAA+_ATPase"/>
</dbReference>
<dbReference type="EMBL" id="HF935290">
    <property type="protein sequence ID" value="CCX06439.1"/>
    <property type="molecule type" value="Genomic_DNA"/>
</dbReference>
<dbReference type="Gene3D" id="3.40.50.300">
    <property type="entry name" value="P-loop containing nucleotide triphosphate hydrolases"/>
    <property type="match status" value="1"/>
</dbReference>
<dbReference type="eggNOG" id="KOG0745">
    <property type="taxonomic scope" value="Eukaryota"/>
</dbReference>
<evidence type="ECO:0000256" key="3">
    <source>
        <dbReference type="SAM" id="MobiDB-lite"/>
    </source>
</evidence>
<feature type="region of interest" description="Disordered" evidence="3">
    <location>
        <begin position="1"/>
        <end position="81"/>
    </location>
</feature>
<dbReference type="AlphaFoldDB" id="U4L8G9"/>
<feature type="domain" description="AAA+ ATPase" evidence="4">
    <location>
        <begin position="94"/>
        <end position="268"/>
    </location>
</feature>
<dbReference type="STRING" id="1076935.U4L8G9"/>
<dbReference type="SMART" id="SM00382">
    <property type="entry name" value="AAA"/>
    <property type="match status" value="1"/>
</dbReference>
<dbReference type="Pfam" id="PF07724">
    <property type="entry name" value="AAA_2"/>
    <property type="match status" value="1"/>
</dbReference>
<name>U4L8G9_PYROM</name>
<dbReference type="SMART" id="SM01086">
    <property type="entry name" value="ClpB_D2-small"/>
    <property type="match status" value="1"/>
</dbReference>
<evidence type="ECO:0000259" key="5">
    <source>
        <dbReference type="SMART" id="SM01086"/>
    </source>
</evidence>
<dbReference type="InterPro" id="IPR050052">
    <property type="entry name" value="ATP-dep_Clp_protease_ClpX"/>
</dbReference>
<feature type="domain" description="Clp ATPase C-terminal" evidence="5">
    <location>
        <begin position="338"/>
        <end position="432"/>
    </location>
</feature>
<dbReference type="InterPro" id="IPR003959">
    <property type="entry name" value="ATPase_AAA_core"/>
</dbReference>
<organism evidence="6 7">
    <name type="scientific">Pyronema omphalodes (strain CBS 100304)</name>
    <name type="common">Pyronema confluens</name>
    <dbReference type="NCBI Taxonomy" id="1076935"/>
    <lineage>
        <taxon>Eukaryota</taxon>
        <taxon>Fungi</taxon>
        <taxon>Dikarya</taxon>
        <taxon>Ascomycota</taxon>
        <taxon>Pezizomycotina</taxon>
        <taxon>Pezizomycetes</taxon>
        <taxon>Pezizales</taxon>
        <taxon>Pyronemataceae</taxon>
        <taxon>Pyronema</taxon>
    </lineage>
</organism>
<dbReference type="SUPFAM" id="SSF52540">
    <property type="entry name" value="P-loop containing nucleoside triphosphate hydrolases"/>
    <property type="match status" value="1"/>
</dbReference>
<evidence type="ECO:0000313" key="6">
    <source>
        <dbReference type="EMBL" id="CCX06439.1"/>
    </source>
</evidence>
<dbReference type="GO" id="GO:0051603">
    <property type="term" value="P:proteolysis involved in protein catabolic process"/>
    <property type="evidence" value="ECO:0007669"/>
    <property type="project" value="TreeGrafter"/>
</dbReference>
<protein>
    <submittedName>
        <fullName evidence="6">Similar to Mitochondrial clpX-like chaperone MCX1 acc. no. P38323</fullName>
    </submittedName>
</protein>
<dbReference type="Proteomes" id="UP000018144">
    <property type="component" value="Unassembled WGS sequence"/>
</dbReference>
<feature type="compositionally biased region" description="Basic and acidic residues" evidence="3">
    <location>
        <begin position="52"/>
        <end position="71"/>
    </location>
</feature>
<dbReference type="InterPro" id="IPR027417">
    <property type="entry name" value="P-loop_NTPase"/>
</dbReference>
<dbReference type="PANTHER" id="PTHR48102:SF7">
    <property type="entry name" value="ATP-DEPENDENT CLP PROTEASE ATP-BINDING SUBUNIT CLPX-LIKE, MITOCHONDRIAL"/>
    <property type="match status" value="1"/>
</dbReference>
<evidence type="ECO:0000259" key="4">
    <source>
        <dbReference type="SMART" id="SM00382"/>
    </source>
</evidence>
<keyword evidence="7" id="KW-1185">Reference proteome</keyword>
<dbReference type="FunFam" id="1.10.8.60:FF:000138">
    <property type="entry name" value="ATP-dependent Clp protease ATP-binding subunit ClpX"/>
    <property type="match status" value="1"/>
</dbReference>
<dbReference type="PANTHER" id="PTHR48102">
    <property type="entry name" value="ATP-DEPENDENT CLP PROTEASE ATP-BINDING SUBUNIT CLPX-LIKE, MITOCHONDRIAL-RELATED"/>
    <property type="match status" value="1"/>
</dbReference>
<evidence type="ECO:0000313" key="7">
    <source>
        <dbReference type="Proteomes" id="UP000018144"/>
    </source>
</evidence>
<feature type="region of interest" description="Disordered" evidence="3">
    <location>
        <begin position="204"/>
        <end position="236"/>
    </location>
</feature>
<dbReference type="GO" id="GO:0016887">
    <property type="term" value="F:ATP hydrolysis activity"/>
    <property type="evidence" value="ECO:0007669"/>
    <property type="project" value="InterPro"/>
</dbReference>
<keyword evidence="1" id="KW-0547">Nucleotide-binding</keyword>
<feature type="compositionally biased region" description="Gly residues" evidence="3">
    <location>
        <begin position="72"/>
        <end position="81"/>
    </location>
</feature>
<dbReference type="InterPro" id="IPR019489">
    <property type="entry name" value="Clp_ATPase_C"/>
</dbReference>
<accession>U4L8G9</accession>
<feature type="region of interest" description="Disordered" evidence="3">
    <location>
        <begin position="453"/>
        <end position="476"/>
    </location>
</feature>
<evidence type="ECO:0000256" key="1">
    <source>
        <dbReference type="ARBA" id="ARBA00022741"/>
    </source>
</evidence>
<keyword evidence="2" id="KW-0067">ATP-binding</keyword>
<dbReference type="Pfam" id="PF10431">
    <property type="entry name" value="ClpB_D2-small"/>
    <property type="match status" value="1"/>
</dbReference>
<sequence>MGVRKDTAGAGAAMGRDATGMGGTGLQPLGRPELQSQGPRVRRMPEAAQVEMGKEKVDKVDRVGEQTERGGKGMGRGMGQGKGIEDVEEELVIEKSNVLCLGPTGVGKTLMVRTLAKILDVPFSMSDCTPFTMAGYIGEDVDMAVHRLLIAANYDVRKAESGIICLDEFDKIAKPKSMHGVKDISGEGVQQALLKIIEGTNLTITTKERKNPPSSIPPGLPNSPAPGSFNHTGGKGNESIMIDTSNILFIFTGAFIGLDKIITDRLASGSMGFNAHVRDSSGLSSDPTLLSKSGLSSSITGAKKLGPLELAEPADLISFGIIPEMVGRIPVTTSVEALTEEMLVRVLTEPRNAILRQYEQLFKLSGVELKFTTAALREVAKSALGMGTGARGLRTVVERLLGDAMFESPGTSIKHILITSSVAKRLEAPLYFSRGQGFKFQELYEAEEYATNSASPKFGKPNGPGDGTAGNYEEPQKLQAVGFA</sequence>
<dbReference type="OMA" id="MPGSENC"/>
<dbReference type="GO" id="GO:0005759">
    <property type="term" value="C:mitochondrial matrix"/>
    <property type="evidence" value="ECO:0007669"/>
    <property type="project" value="TreeGrafter"/>
</dbReference>